<sequence length="330" mass="36598">MNQGPKLNPSTPPLANLSPDLRSLKDPFRSPAGLKLEEGKELEFGDLDFESAYALLTQSPTFNVSLSPPPTTAVPHPIAPQHGHQQQVHSKPSPAQFDFSTIEGSEQFKDYLFRTRSPSPRLGSPIPLFDIEQFPKYSELLSANESTALEQFLDSIIENPQKKNVTSEANDHISYHKDAGIPDGTTPPTTTGSSHSVVPFEPIITGHPEQLGETHVTGDSSRLIPHIASIPKLRSSPEVEGPDDATSQTAKKQRKRRKLLTDEQKKQHHTTSEQRRRGLIKESFDNLVRLLPVSQTKKNQPKSIILESAAAQIEKLTEANRKLKDLLDRI</sequence>
<dbReference type="SUPFAM" id="SSF47459">
    <property type="entry name" value="HLH, helix-loop-helix DNA-binding domain"/>
    <property type="match status" value="1"/>
</dbReference>
<dbReference type="VEuPathDB" id="FungiDB:BON22_2203"/>
<dbReference type="SMART" id="SM00353">
    <property type="entry name" value="HLH"/>
    <property type="match status" value="1"/>
</dbReference>
<dbReference type="PROSITE" id="PS50888">
    <property type="entry name" value="BHLH"/>
    <property type="match status" value="1"/>
</dbReference>
<dbReference type="OrthoDB" id="3981286at2759"/>
<organism evidence="3">
    <name type="scientific">Cyberlindnera fabianii</name>
    <name type="common">Yeast</name>
    <name type="synonym">Hansenula fabianii</name>
    <dbReference type="NCBI Taxonomy" id="36022"/>
    <lineage>
        <taxon>Eukaryota</taxon>
        <taxon>Fungi</taxon>
        <taxon>Dikarya</taxon>
        <taxon>Ascomycota</taxon>
        <taxon>Saccharomycotina</taxon>
        <taxon>Saccharomycetes</taxon>
        <taxon>Phaffomycetales</taxon>
        <taxon>Phaffomycetaceae</taxon>
        <taxon>Cyberlindnera</taxon>
    </lineage>
</organism>
<feature type="compositionally biased region" description="Basic and acidic residues" evidence="1">
    <location>
        <begin position="259"/>
        <end position="279"/>
    </location>
</feature>
<evidence type="ECO:0000256" key="1">
    <source>
        <dbReference type="SAM" id="MobiDB-lite"/>
    </source>
</evidence>
<gene>
    <name evidence="3" type="ORF">CYFA0S_05e01596g</name>
</gene>
<dbReference type="InterPro" id="IPR011598">
    <property type="entry name" value="bHLH_dom"/>
</dbReference>
<dbReference type="AlphaFoldDB" id="A0A061ATQ2"/>
<dbReference type="Gene3D" id="4.10.280.10">
    <property type="entry name" value="Helix-loop-helix DNA-binding domain"/>
    <property type="match status" value="1"/>
</dbReference>
<dbReference type="InterPro" id="IPR057071">
    <property type="entry name" value="bHLH_INO2"/>
</dbReference>
<feature type="region of interest" description="Disordered" evidence="1">
    <location>
        <begin position="66"/>
        <end position="96"/>
    </location>
</feature>
<feature type="domain" description="BHLH" evidence="2">
    <location>
        <begin position="264"/>
        <end position="316"/>
    </location>
</feature>
<evidence type="ECO:0000313" key="3">
    <source>
        <dbReference type="EMBL" id="CDR40537.1"/>
    </source>
</evidence>
<feature type="compositionally biased region" description="Low complexity" evidence="1">
    <location>
        <begin position="184"/>
        <end position="194"/>
    </location>
</feature>
<feature type="region of interest" description="Disordered" evidence="1">
    <location>
        <begin position="229"/>
        <end position="279"/>
    </location>
</feature>
<proteinExistence type="predicted"/>
<protein>
    <submittedName>
        <fullName evidence="3">CYFA0S05e01596g1_1</fullName>
    </submittedName>
</protein>
<accession>A0A061ATQ2</accession>
<dbReference type="PhylomeDB" id="A0A061ATQ2"/>
<reference evidence="3" key="1">
    <citation type="journal article" date="2014" name="Genome Announc.">
        <title>Genome sequence of the yeast Cyberlindnera fabianii (Hansenula fabianii).</title>
        <authorList>
            <person name="Freel K.C."/>
            <person name="Sarilar V."/>
            <person name="Neuveglise C."/>
            <person name="Devillers H."/>
            <person name="Friedrich A."/>
            <person name="Schacherer J."/>
        </authorList>
    </citation>
    <scope>NUCLEOTIDE SEQUENCE</scope>
    <source>
        <strain evidence="3">YJS4271</strain>
    </source>
</reference>
<dbReference type="GO" id="GO:0046983">
    <property type="term" value="F:protein dimerization activity"/>
    <property type="evidence" value="ECO:0007669"/>
    <property type="project" value="InterPro"/>
</dbReference>
<name>A0A061ATQ2_CYBFA</name>
<dbReference type="InterPro" id="IPR036638">
    <property type="entry name" value="HLH_DNA-bd_sf"/>
</dbReference>
<dbReference type="EMBL" id="LK052890">
    <property type="protein sequence ID" value="CDR40537.1"/>
    <property type="molecule type" value="Genomic_DNA"/>
</dbReference>
<evidence type="ECO:0000259" key="2">
    <source>
        <dbReference type="PROSITE" id="PS50888"/>
    </source>
</evidence>
<dbReference type="Pfam" id="PF23179">
    <property type="entry name" value="bHLH_INO2"/>
    <property type="match status" value="1"/>
</dbReference>
<feature type="region of interest" description="Disordered" evidence="1">
    <location>
        <begin position="1"/>
        <end position="32"/>
    </location>
</feature>
<feature type="region of interest" description="Disordered" evidence="1">
    <location>
        <begin position="175"/>
        <end position="199"/>
    </location>
</feature>